<comment type="caution">
    <text evidence="3">The sequence shown here is derived from an EMBL/GenBank/DDBJ whole genome shotgun (WGS) entry which is preliminary data.</text>
</comment>
<name>A0AAD5RFP2_9PEZI</name>
<dbReference type="Pfam" id="PF05686">
    <property type="entry name" value="Glyco_transf_90"/>
    <property type="match status" value="1"/>
</dbReference>
<dbReference type="PANTHER" id="PTHR12203">
    <property type="entry name" value="KDEL LYS-ASP-GLU-LEU CONTAINING - RELATED"/>
    <property type="match status" value="1"/>
</dbReference>
<evidence type="ECO:0000259" key="2">
    <source>
        <dbReference type="SMART" id="SM00672"/>
    </source>
</evidence>
<dbReference type="InterPro" id="IPR051091">
    <property type="entry name" value="O-Glucosyltr/Glycosyltrsf_90"/>
</dbReference>
<organism evidence="3 4">
    <name type="scientific">Zalerion maritima</name>
    <dbReference type="NCBI Taxonomy" id="339359"/>
    <lineage>
        <taxon>Eukaryota</taxon>
        <taxon>Fungi</taxon>
        <taxon>Dikarya</taxon>
        <taxon>Ascomycota</taxon>
        <taxon>Pezizomycotina</taxon>
        <taxon>Sordariomycetes</taxon>
        <taxon>Lulworthiomycetidae</taxon>
        <taxon>Lulworthiales</taxon>
        <taxon>Lulworthiaceae</taxon>
        <taxon>Zalerion</taxon>
    </lineage>
</organism>
<dbReference type="AlphaFoldDB" id="A0AAD5RFP2"/>
<feature type="domain" description="Glycosyl transferase CAP10" evidence="2">
    <location>
        <begin position="336"/>
        <end position="606"/>
    </location>
</feature>
<feature type="transmembrane region" description="Helical" evidence="1">
    <location>
        <begin position="21"/>
        <end position="40"/>
    </location>
</feature>
<keyword evidence="1" id="KW-0812">Transmembrane</keyword>
<protein>
    <submittedName>
        <fullName evidence="3">Glycosyltransferase family 90 protein</fullName>
    </submittedName>
</protein>
<keyword evidence="1" id="KW-1133">Transmembrane helix</keyword>
<reference evidence="3" key="1">
    <citation type="submission" date="2022-07" db="EMBL/GenBank/DDBJ databases">
        <title>Draft genome sequence of Zalerion maritima ATCC 34329, a (micro)plastics degrading marine fungus.</title>
        <authorList>
            <person name="Paco A."/>
            <person name="Goncalves M.F.M."/>
            <person name="Rocha-Santos T.A.P."/>
            <person name="Alves A."/>
        </authorList>
    </citation>
    <scope>NUCLEOTIDE SEQUENCE</scope>
    <source>
        <strain evidence="3">ATCC 34329</strain>
    </source>
</reference>
<gene>
    <name evidence="3" type="ORF">MKZ38_000622</name>
</gene>
<sequence length="639" mass="73215">MRDLLSSSLVQRLMALLIHRHAIRYAAATFMFTTIIFLLYHGPAISVPTIFNSPPTMPDHPFWSMPSLQGPKHPIDDLIITARDRFDSLIIKRSTTLDNAAASYRIRRGRHPPPGFSEWFQRAQNTNAIVVEEFFDRVYDDLNPFWAMPADEIRSRANSWFHVVRVRNGVAEGDGDTTGRVPWLNLWTDLVAEAAEHLPDVDMPINYMDESRVIAPWEQISKLVDEERNKRKILPTQDVIREYSGLAATDAARGKPYDPKWISNDAHKYWDHARIACPPGSSGRESPALESLDSPPNIPGNEWKPDFAPHGFISNFTASQDICTQGHLRGLHGSFIEAVSMSNTKELIPLFGGCKLRPNNEILIPGAMYLTKDAFYSGGEDLGPPWEEKQDGIIWRGMASGGRHKKTNWRHFHRLRLVEMLNGTTVETLEHGQRDMAGTFGLPDEELYPLSEEREGHMGEWLSEHASVGFIKRLCFPKSSNCTYFHGAFGELDKVPMKTQYTYKFLPDADGNSFSARFRGFLRSSSLPIKGTIYAEWHDDRLIPWLHFVPMDNTYRDLYAILDWLTKDERGDAAAAMIADAGAWWAAQVLRREDMLLYVWRLLLEWARVCDDNRDRIGWVDDIEHTSRFYKAGHNKRWW</sequence>
<dbReference type="EMBL" id="JAKWBI020001147">
    <property type="protein sequence ID" value="KAJ2891288.1"/>
    <property type="molecule type" value="Genomic_DNA"/>
</dbReference>
<dbReference type="PANTHER" id="PTHR12203:SF22">
    <property type="entry name" value="CAPSULE ASSOCIATED PROTEIN"/>
    <property type="match status" value="1"/>
</dbReference>
<evidence type="ECO:0000313" key="4">
    <source>
        <dbReference type="Proteomes" id="UP001201980"/>
    </source>
</evidence>
<accession>A0AAD5RFP2</accession>
<proteinExistence type="predicted"/>
<keyword evidence="4" id="KW-1185">Reference proteome</keyword>
<dbReference type="InterPro" id="IPR006598">
    <property type="entry name" value="CAP10"/>
</dbReference>
<dbReference type="Proteomes" id="UP001201980">
    <property type="component" value="Unassembled WGS sequence"/>
</dbReference>
<evidence type="ECO:0000313" key="3">
    <source>
        <dbReference type="EMBL" id="KAJ2891288.1"/>
    </source>
</evidence>
<evidence type="ECO:0000256" key="1">
    <source>
        <dbReference type="SAM" id="Phobius"/>
    </source>
</evidence>
<dbReference type="SMART" id="SM00672">
    <property type="entry name" value="CAP10"/>
    <property type="match status" value="1"/>
</dbReference>
<keyword evidence="1" id="KW-0472">Membrane</keyword>